<dbReference type="AlphaFoldDB" id="A0A9P0X3B4"/>
<comment type="caution">
    <text evidence="1">The sequence shown here is derived from an EMBL/GenBank/DDBJ whole genome shotgun (WGS) entry which is preliminary data.</text>
</comment>
<name>A0A9P0X3B4_PIEBR</name>
<evidence type="ECO:0008006" key="3">
    <source>
        <dbReference type="Google" id="ProtNLM"/>
    </source>
</evidence>
<dbReference type="EMBL" id="CALOZG010000002">
    <property type="protein sequence ID" value="CAH3958180.1"/>
    <property type="molecule type" value="Genomic_DNA"/>
</dbReference>
<protein>
    <recommendedName>
        <fullName evidence="3">SHSP domain-containing protein</fullName>
    </recommendedName>
</protein>
<keyword evidence="2" id="KW-1185">Reference proteome</keyword>
<sequence length="188" mass="21411">MYVMIKVNTLQQENTVSSSLKGNSYKDQLLVSPQPRNMLAYVILGLLVTVSAAPHKEINIDDDDQTLENFITNKFNKIDAESRAFWQEYEREMKTFEDKMKALSRHFPNPILEEGFNGDKYLIRVSLHGFEEDDISVQTKGTAVVIEAHRANGNTNNNFFNVRTLPSVVKSGSWTYGNDILTVECDLE</sequence>
<reference evidence="1" key="1">
    <citation type="submission" date="2022-05" db="EMBL/GenBank/DDBJ databases">
        <authorList>
            <person name="Okamura Y."/>
        </authorList>
    </citation>
    <scope>NUCLEOTIDE SEQUENCE</scope>
</reference>
<dbReference type="CDD" id="cd06464">
    <property type="entry name" value="ACD_sHsps-like"/>
    <property type="match status" value="1"/>
</dbReference>
<organism evidence="1 2">
    <name type="scientific">Pieris brassicae</name>
    <name type="common">White butterfly</name>
    <name type="synonym">Large white butterfly</name>
    <dbReference type="NCBI Taxonomy" id="7116"/>
    <lineage>
        <taxon>Eukaryota</taxon>
        <taxon>Metazoa</taxon>
        <taxon>Ecdysozoa</taxon>
        <taxon>Arthropoda</taxon>
        <taxon>Hexapoda</taxon>
        <taxon>Insecta</taxon>
        <taxon>Pterygota</taxon>
        <taxon>Neoptera</taxon>
        <taxon>Endopterygota</taxon>
        <taxon>Lepidoptera</taxon>
        <taxon>Glossata</taxon>
        <taxon>Ditrysia</taxon>
        <taxon>Papilionoidea</taxon>
        <taxon>Pieridae</taxon>
        <taxon>Pierinae</taxon>
        <taxon>Pieris</taxon>
    </lineage>
</organism>
<dbReference type="SUPFAM" id="SSF49764">
    <property type="entry name" value="HSP20-like chaperones"/>
    <property type="match status" value="1"/>
</dbReference>
<dbReference type="InterPro" id="IPR008978">
    <property type="entry name" value="HSP20-like_chaperone"/>
</dbReference>
<gene>
    <name evidence="1" type="ORF">PIBRA_LOCUS1553</name>
</gene>
<dbReference type="Gene3D" id="2.60.40.790">
    <property type="match status" value="1"/>
</dbReference>
<dbReference type="Proteomes" id="UP001152562">
    <property type="component" value="Unassembled WGS sequence"/>
</dbReference>
<accession>A0A9P0X3B4</accession>
<evidence type="ECO:0000313" key="1">
    <source>
        <dbReference type="EMBL" id="CAH3958180.1"/>
    </source>
</evidence>
<proteinExistence type="predicted"/>
<evidence type="ECO:0000313" key="2">
    <source>
        <dbReference type="Proteomes" id="UP001152562"/>
    </source>
</evidence>